<dbReference type="PROSITE" id="PS50835">
    <property type="entry name" value="IG_LIKE"/>
    <property type="match status" value="2"/>
</dbReference>
<evidence type="ECO:0000256" key="9">
    <source>
        <dbReference type="ARBA" id="ARBA00023157"/>
    </source>
</evidence>
<dbReference type="GO" id="GO:0032740">
    <property type="term" value="P:positive regulation of interleukin-17 production"/>
    <property type="evidence" value="ECO:0007669"/>
    <property type="project" value="Ensembl"/>
</dbReference>
<dbReference type="SMART" id="SM00409">
    <property type="entry name" value="IG"/>
    <property type="match status" value="2"/>
</dbReference>
<name>F7B2J9_HORSE</name>
<dbReference type="GO" id="GO:0042110">
    <property type="term" value="P:T cell activation"/>
    <property type="evidence" value="ECO:0000318"/>
    <property type="project" value="GO_Central"/>
</dbReference>
<accession>F7B2J9</accession>
<proteinExistence type="predicted"/>
<keyword evidence="6" id="KW-1133">Transmembrane helix</keyword>
<dbReference type="InterPro" id="IPR036179">
    <property type="entry name" value="Ig-like_dom_sf"/>
</dbReference>
<reference evidence="14 15" key="1">
    <citation type="journal article" date="2009" name="Science">
        <title>Genome sequence, comparative analysis, and population genetics of the domestic horse.</title>
        <authorList>
            <consortium name="Broad Institute Genome Sequencing Platform"/>
            <consortium name="Broad Institute Whole Genome Assembly Team"/>
            <person name="Wade C.M."/>
            <person name="Giulotto E."/>
            <person name="Sigurdsson S."/>
            <person name="Zoli M."/>
            <person name="Gnerre S."/>
            <person name="Imsland F."/>
            <person name="Lear T.L."/>
            <person name="Adelson D.L."/>
            <person name="Bailey E."/>
            <person name="Bellone R.R."/>
            <person name="Bloecker H."/>
            <person name="Distl O."/>
            <person name="Edgar R.C."/>
            <person name="Garber M."/>
            <person name="Leeb T."/>
            <person name="Mauceli E."/>
            <person name="MacLeod J.N."/>
            <person name="Penedo M.C.T."/>
            <person name="Raison J.M."/>
            <person name="Sharpe T."/>
            <person name="Vogel J."/>
            <person name="Andersson L."/>
            <person name="Antczak D.F."/>
            <person name="Biagi T."/>
            <person name="Binns M.M."/>
            <person name="Chowdhary B.P."/>
            <person name="Coleman S.J."/>
            <person name="Della Valle G."/>
            <person name="Fryc S."/>
            <person name="Guerin G."/>
            <person name="Hasegawa T."/>
            <person name="Hill E.W."/>
            <person name="Jurka J."/>
            <person name="Kiialainen A."/>
            <person name="Lindgren G."/>
            <person name="Liu J."/>
            <person name="Magnani E."/>
            <person name="Mickelson J.R."/>
            <person name="Murray J."/>
            <person name="Nergadze S.G."/>
            <person name="Onofrio R."/>
            <person name="Pedroni S."/>
            <person name="Piras M.F."/>
            <person name="Raudsepp T."/>
            <person name="Rocchi M."/>
            <person name="Roeed K.H."/>
            <person name="Ryder O.A."/>
            <person name="Searle S."/>
            <person name="Skow L."/>
            <person name="Swinburne J.E."/>
            <person name="Syvaenen A.C."/>
            <person name="Tozaki T."/>
            <person name="Valberg S.J."/>
            <person name="Vaudin M."/>
            <person name="White J.R."/>
            <person name="Zody M.C."/>
            <person name="Lander E.S."/>
            <person name="Lindblad-Toh K."/>
        </authorList>
    </citation>
    <scope>NUCLEOTIDE SEQUENCE [LARGE SCALE GENOMIC DNA]</scope>
    <source>
        <strain evidence="14 15">Thoroughbred</strain>
    </source>
</reference>
<feature type="compositionally biased region" description="Polar residues" evidence="12">
    <location>
        <begin position="507"/>
        <end position="525"/>
    </location>
</feature>
<dbReference type="PANTHER" id="PTHR12080">
    <property type="entry name" value="SIGNALING LYMPHOCYTIC ACTIVATION MOLECULE"/>
    <property type="match status" value="1"/>
</dbReference>
<dbReference type="GeneTree" id="ENSGT01030000234540"/>
<dbReference type="HOGENOM" id="CLU_035502_0_0_1"/>
<protein>
    <submittedName>
        <fullName evidence="14">Lymphocyte antigen 9</fullName>
    </submittedName>
</protein>
<evidence type="ECO:0000256" key="7">
    <source>
        <dbReference type="ARBA" id="ARBA00023130"/>
    </source>
</evidence>
<dbReference type="Pfam" id="PF13927">
    <property type="entry name" value="Ig_3"/>
    <property type="match status" value="1"/>
</dbReference>
<evidence type="ECO:0000313" key="14">
    <source>
        <dbReference type="Ensembl" id="ENSECAP00000004341.2"/>
    </source>
</evidence>
<evidence type="ECO:0000256" key="2">
    <source>
        <dbReference type="ARBA" id="ARBA00022588"/>
    </source>
</evidence>
<dbReference type="Bgee" id="ENSECAG00000005856">
    <property type="expression patterns" value="Expressed in blood and 19 other cell types or tissues"/>
</dbReference>
<dbReference type="Gene3D" id="2.60.40.10">
    <property type="entry name" value="Immunoglobulins"/>
    <property type="match status" value="4"/>
</dbReference>
<gene>
    <name evidence="14 16" type="primary">LY9</name>
</gene>
<organism evidence="14 15">
    <name type="scientific">Equus caballus</name>
    <name type="common">Horse</name>
    <dbReference type="NCBI Taxonomy" id="9796"/>
    <lineage>
        <taxon>Eukaryota</taxon>
        <taxon>Metazoa</taxon>
        <taxon>Chordata</taxon>
        <taxon>Craniata</taxon>
        <taxon>Vertebrata</taxon>
        <taxon>Euteleostomi</taxon>
        <taxon>Mammalia</taxon>
        <taxon>Eutheria</taxon>
        <taxon>Laurasiatheria</taxon>
        <taxon>Perissodactyla</taxon>
        <taxon>Equidae</taxon>
        <taxon>Equus</taxon>
    </lineage>
</organism>
<dbReference type="GO" id="GO:0072540">
    <property type="term" value="P:T-helper 17 cell lineage commitment"/>
    <property type="evidence" value="ECO:0007669"/>
    <property type="project" value="Ensembl"/>
</dbReference>
<dbReference type="STRING" id="9796.ENSECAP00000004341"/>
<dbReference type="InterPro" id="IPR007110">
    <property type="entry name" value="Ig-like_dom"/>
</dbReference>
<feature type="region of interest" description="Disordered" evidence="12">
    <location>
        <begin position="537"/>
        <end position="617"/>
    </location>
</feature>
<dbReference type="SUPFAM" id="SSF48726">
    <property type="entry name" value="Immunoglobulin"/>
    <property type="match status" value="4"/>
</dbReference>
<evidence type="ECO:0000313" key="15">
    <source>
        <dbReference type="Proteomes" id="UP000002281"/>
    </source>
</evidence>
<dbReference type="OrthoDB" id="9835793at2759"/>
<feature type="region of interest" description="Disordered" evidence="12">
    <location>
        <begin position="653"/>
        <end position="678"/>
    </location>
</feature>
<dbReference type="InterPro" id="IPR015631">
    <property type="entry name" value="CD2/SLAM_rcpt"/>
</dbReference>
<dbReference type="GO" id="GO:0006955">
    <property type="term" value="P:immune response"/>
    <property type="evidence" value="ECO:0000318"/>
    <property type="project" value="GO_Central"/>
</dbReference>
<evidence type="ECO:0000256" key="10">
    <source>
        <dbReference type="ARBA" id="ARBA00023180"/>
    </source>
</evidence>
<dbReference type="FunCoup" id="F7B2J9">
    <property type="interactions" value="329"/>
</dbReference>
<comment type="subcellular location">
    <subcellularLocation>
        <location evidence="1">Membrane</location>
        <topology evidence="1">Single-pass type I membrane protein</topology>
    </subcellularLocation>
</comment>
<keyword evidence="8" id="KW-0472">Membrane</keyword>
<reference evidence="14" key="2">
    <citation type="submission" date="2025-08" db="UniProtKB">
        <authorList>
            <consortium name="Ensembl"/>
        </authorList>
    </citation>
    <scope>IDENTIFICATION</scope>
    <source>
        <strain evidence="14">Thoroughbred</strain>
    </source>
</reference>
<dbReference type="Proteomes" id="UP000002281">
    <property type="component" value="Chromosome 5"/>
</dbReference>
<evidence type="ECO:0000256" key="6">
    <source>
        <dbReference type="ARBA" id="ARBA00022989"/>
    </source>
</evidence>
<evidence type="ECO:0000256" key="5">
    <source>
        <dbReference type="ARBA" id="ARBA00022859"/>
    </source>
</evidence>
<dbReference type="VGNC" id="VGNC:19847">
    <property type="gene designation" value="LY9"/>
</dbReference>
<dbReference type="PANTHER" id="PTHR12080:SF114">
    <property type="entry name" value="T-LYMPHOCYTE SURFACE ANTIGEN LY-9"/>
    <property type="match status" value="1"/>
</dbReference>
<dbReference type="InterPro" id="IPR013783">
    <property type="entry name" value="Ig-like_fold"/>
</dbReference>
<evidence type="ECO:0000256" key="1">
    <source>
        <dbReference type="ARBA" id="ARBA00004479"/>
    </source>
</evidence>
<keyword evidence="2" id="KW-0399">Innate immunity</keyword>
<evidence type="ECO:0000259" key="13">
    <source>
        <dbReference type="PROSITE" id="PS50835"/>
    </source>
</evidence>
<dbReference type="AlphaFoldDB" id="F7B2J9"/>
<dbReference type="InterPro" id="IPR003599">
    <property type="entry name" value="Ig_sub"/>
</dbReference>
<keyword evidence="5" id="KW-0391">Immunity</keyword>
<evidence type="ECO:0000256" key="4">
    <source>
        <dbReference type="ARBA" id="ARBA00022729"/>
    </source>
</evidence>
<reference evidence="14" key="3">
    <citation type="submission" date="2025-09" db="UniProtKB">
        <authorList>
            <consortium name="Ensembl"/>
        </authorList>
    </citation>
    <scope>IDENTIFICATION</scope>
    <source>
        <strain evidence="14">Thoroughbred</strain>
    </source>
</reference>
<dbReference type="OMA" id="IEHITWS"/>
<evidence type="ECO:0000256" key="11">
    <source>
        <dbReference type="ARBA" id="ARBA00023319"/>
    </source>
</evidence>
<dbReference type="FunFam" id="2.60.40.10:FF:000470">
    <property type="entry name" value="SLAM family member 7"/>
    <property type="match status" value="2"/>
</dbReference>
<dbReference type="CDD" id="cd16842">
    <property type="entry name" value="Ig_SLAM-like_N"/>
    <property type="match status" value="2"/>
</dbReference>
<dbReference type="PaxDb" id="9796-ENSECAP00000004341"/>
<keyword evidence="10" id="KW-0325">Glycoprotein</keyword>
<keyword evidence="9" id="KW-1015">Disulfide bond</keyword>
<keyword evidence="7" id="KW-1064">Adaptive immunity</keyword>
<keyword evidence="15" id="KW-1185">Reference proteome</keyword>
<feature type="region of interest" description="Disordered" evidence="12">
    <location>
        <begin position="507"/>
        <end position="526"/>
    </location>
</feature>
<feature type="region of interest" description="Disordered" evidence="12">
    <location>
        <begin position="1"/>
        <end position="21"/>
    </location>
</feature>
<feature type="compositionally biased region" description="Polar residues" evidence="12">
    <location>
        <begin position="543"/>
        <end position="563"/>
    </location>
</feature>
<evidence type="ECO:0000256" key="12">
    <source>
        <dbReference type="SAM" id="MobiDB-lite"/>
    </source>
</evidence>
<keyword evidence="3" id="KW-0812">Transmembrane</keyword>
<keyword evidence="11" id="KW-0393">Immunoglobulin domain</keyword>
<dbReference type="SMR" id="F7B2J9"/>
<evidence type="ECO:0000256" key="8">
    <source>
        <dbReference type="ARBA" id="ARBA00023136"/>
    </source>
</evidence>
<dbReference type="FunFam" id="2.60.40.10:FF:000820">
    <property type="entry name" value="SLAM family member 7"/>
    <property type="match status" value="1"/>
</dbReference>
<keyword evidence="4" id="KW-0732">Signal</keyword>
<feature type="domain" description="Ig-like" evidence="13">
    <location>
        <begin position="383"/>
        <end position="466"/>
    </location>
</feature>
<dbReference type="GO" id="GO:0009897">
    <property type="term" value="C:external side of plasma membrane"/>
    <property type="evidence" value="ECO:0000318"/>
    <property type="project" value="GO_Central"/>
</dbReference>
<dbReference type="GO" id="GO:0045087">
    <property type="term" value="P:innate immune response"/>
    <property type="evidence" value="ECO:0007669"/>
    <property type="project" value="UniProtKB-KW"/>
</dbReference>
<dbReference type="Ensembl" id="ENSECAT00000006157.4">
    <property type="protein sequence ID" value="ENSECAP00000004341.2"/>
    <property type="gene ID" value="ENSECAG00000005856.4"/>
</dbReference>
<sequence>MMKRDTQGPTEEEGRGKRHKNIMLEVARGRRGPRRRTDDWALRPFSGELWKSQPHIFSPFLWTHLFLLTGLGASGKDSAPTVAAGILGGVVTLSLNISVDTDIEHVTWIASQKALALAYPNGAVIIMDKSYQDRLNISWNYLSISNLMLKDAGPYHAQINRRNSGVTMDEEFTLQIYERLQEPRVTVQTMNVSENASCNITLTCSVEGAEKAVQYSWTPRDPHASESSWGSTLTISWTPCDPDLQYTCTAKNPVSQSSSRPVDLRTWQICIDPGASRGGSVGETVVGILGESVTLPLALPASQDIENVVWMFNTSVISKEWGEAAKADPEKNTAWVSQDYSLKIGQLRMEDAGPYHAYICSKASGVISMKHVTLLIYRRLKKPKVTWSLGPTEDGICRVSLTCSVEDNGHNVTYRWTPLQKGAVVSQGGSHLSVSWRRGENHPNFTCTASNPVSNSSGQFLPGDICPGPERSSRLWVGLSLTVSIILCFGISGYCIRKQGRRCSAPAFSSSQVEASADTSGSTAGRTIYSMLSPGYEMMDTLPKTSRQQGRPTSESSSDSNGTTDEDEEKNEMYRPVNKRDQVYDSVTQEDTEHDSASEGQAEYDLVTPDDVQPEPVVDGNTVYMEVFLNSQGETPVPLKKDSSDTIYSQIQKSQTVVPPTQQNNFDSPEISTYENLT</sequence>
<evidence type="ECO:0000313" key="16">
    <source>
        <dbReference type="VGNC" id="VGNC:19847"/>
    </source>
</evidence>
<dbReference type="InParanoid" id="F7B2J9"/>
<evidence type="ECO:0000256" key="3">
    <source>
        <dbReference type="ARBA" id="ARBA00022692"/>
    </source>
</evidence>
<feature type="domain" description="Ig-like" evidence="13">
    <location>
        <begin position="183"/>
        <end position="265"/>
    </location>
</feature>